<keyword evidence="1" id="KW-0812">Transmembrane</keyword>
<keyword evidence="1" id="KW-0472">Membrane</keyword>
<reference evidence="2" key="2">
    <citation type="submission" date="2014-06" db="EMBL/GenBank/DDBJ databases">
        <title>The effects of a reductive dehalogenase gene operon on E. coli, Rhodococcus and Bacillus.</title>
        <authorList>
            <person name="Lockington R."/>
            <person name="Mallavarapu M."/>
            <person name="Naidu R."/>
        </authorList>
    </citation>
    <scope>NUCLEOTIDE SEQUENCE</scope>
</reference>
<dbReference type="AlphaFoldDB" id="A0A060A0I8"/>
<evidence type="ECO:0000313" key="2">
    <source>
        <dbReference type="EMBL" id="AIA58681.1"/>
    </source>
</evidence>
<evidence type="ECO:0000256" key="1">
    <source>
        <dbReference type="SAM" id="Phobius"/>
    </source>
</evidence>
<accession>A0A060A0I8</accession>
<proteinExistence type="predicted"/>
<feature type="transmembrane region" description="Helical" evidence="1">
    <location>
        <begin position="6"/>
        <end position="23"/>
    </location>
</feature>
<protein>
    <submittedName>
        <fullName evidence="2">PceB</fullName>
    </submittedName>
</protein>
<keyword evidence="1" id="KW-1133">Transmembrane helix</keyword>
<feature type="transmembrane region" description="Helical" evidence="1">
    <location>
        <begin position="66"/>
        <end position="89"/>
    </location>
</feature>
<organism evidence="2">
    <name type="scientific">uncultured Dehalobacter sp</name>
    <dbReference type="NCBI Taxonomy" id="402876"/>
    <lineage>
        <taxon>Bacteria</taxon>
        <taxon>Bacillati</taxon>
        <taxon>Bacillota</taxon>
        <taxon>Clostridia</taxon>
        <taxon>Eubacteriales</taxon>
        <taxon>Desulfitobacteriaceae</taxon>
        <taxon>Dehalobacter</taxon>
        <taxon>environmental samples</taxon>
    </lineage>
</organism>
<gene>
    <name evidence="2" type="primary">pceB</name>
</gene>
<feature type="transmembrane region" description="Helical" evidence="1">
    <location>
        <begin position="35"/>
        <end position="54"/>
    </location>
</feature>
<dbReference type="EMBL" id="KJ590159">
    <property type="protein sequence ID" value="AIA58681.1"/>
    <property type="molecule type" value="Genomic_DNA"/>
</dbReference>
<name>A0A060A0I8_9FIRM</name>
<sequence length="105" mass="11869">MNIYDVLIWMALGMIALLIQYGIWRYLKGKGKDTIPLQICGFLANFFFIFALAWGYSSFSEREYQAIGMGFIFFGGTALIPAIITYRLANHPAKKIRESSDTISA</sequence>
<reference evidence="2" key="1">
    <citation type="submission" date="2014-03" db="EMBL/GenBank/DDBJ databases">
        <authorList>
            <person name="Lockington R.A."/>
        </authorList>
    </citation>
    <scope>NUCLEOTIDE SEQUENCE</scope>
</reference>